<dbReference type="SMART" id="SM01232">
    <property type="entry name" value="H2TH"/>
    <property type="match status" value="1"/>
</dbReference>
<dbReference type="HAMAP" id="MF_00103">
    <property type="entry name" value="Fapy_DNA_glycosyl"/>
    <property type="match status" value="1"/>
</dbReference>
<gene>
    <name evidence="15" type="primary">mutM</name>
    <name evidence="15" type="synonym">fpg</name>
    <name evidence="18" type="ORF">ADINL_2658</name>
</gene>
<sequence length="270" mass="29923">MPELPEVETTCRGIAPFTEGQSVQAVHVRQPQLRWPVPASLGELLPGQRVQRVYRRAKYILIALDQGDLLVHLGMSGSLRVLPVGTPALKHDHVDLEFSNGYLIRLTDPRRFGAVLWQPLNTQHPLLSTLGPEPLSDAFDAAYLLSRCQGRKQPIKQRIMDNHVVVGVGNIYASEALFAAGIDPRRPAGRISANRLARLVVEIKRVLDNAITRGGTTLRDFVGGDGKPGYFQQELFVYGRKGEPCKQCGSVLKEVRLGQRSSVFCPECQR</sequence>
<evidence type="ECO:0000256" key="2">
    <source>
        <dbReference type="ARBA" id="ARBA00009409"/>
    </source>
</evidence>
<dbReference type="STRING" id="267850.ADINL_2658"/>
<comment type="caution">
    <text evidence="18">The sequence shown here is derived from an EMBL/GenBank/DDBJ whole genome shotgun (WGS) entry which is preliminary data.</text>
</comment>
<dbReference type="PROSITE" id="PS01242">
    <property type="entry name" value="ZF_FPG_1"/>
    <property type="match status" value="1"/>
</dbReference>
<dbReference type="GO" id="GO:0008270">
    <property type="term" value="F:zinc ion binding"/>
    <property type="evidence" value="ECO:0007669"/>
    <property type="project" value="UniProtKB-UniRule"/>
</dbReference>
<dbReference type="InterPro" id="IPR010663">
    <property type="entry name" value="Znf_FPG/IleRS"/>
</dbReference>
<evidence type="ECO:0000256" key="12">
    <source>
        <dbReference type="ARBA" id="ARBA00023268"/>
    </source>
</evidence>
<feature type="active site" description="Proton donor; for beta-elimination activity" evidence="15">
    <location>
        <position position="58"/>
    </location>
</feature>
<dbReference type="OrthoDB" id="9800855at2"/>
<feature type="active site" description="Schiff-base intermediate with DNA" evidence="15">
    <location>
        <position position="2"/>
    </location>
</feature>
<keyword evidence="4 15" id="KW-0479">Metal-binding</keyword>
<dbReference type="InterPro" id="IPR015886">
    <property type="entry name" value="H2TH_FPG"/>
</dbReference>
<comment type="function">
    <text evidence="15">Involved in base excision repair of DNA damaged by oxidation or by mutagenic agents. Acts as DNA glycosylase that recognizes and removes damaged bases. Has a preference for oxidized purines, such as 7,8-dihydro-8-oxoguanine (8-oxoG). Has AP (apurinic/apyrimidinic) lyase activity and introduces nicks in the DNA strand. Cleaves the DNA backbone by beta-delta elimination to generate a single-strand break at the site of the removed base with both 3'- and 5'-phosphates.</text>
</comment>
<dbReference type="SUPFAM" id="SSF46946">
    <property type="entry name" value="S13-like H2TH domain"/>
    <property type="match status" value="1"/>
</dbReference>
<protein>
    <recommendedName>
        <fullName evidence="15">Formamidopyrimidine-DNA glycosylase</fullName>
        <shortName evidence="15">Fapy-DNA glycosylase</shortName>
        <ecNumber evidence="15">3.2.2.23</ecNumber>
    </recommendedName>
    <alternativeName>
        <fullName evidence="15">DNA-(apurinic or apyrimidinic site) lyase MutM</fullName>
        <shortName evidence="15">AP lyase MutM</shortName>
        <ecNumber evidence="15">4.2.99.18</ecNumber>
    </alternativeName>
</protein>
<keyword evidence="10 15" id="KW-0234">DNA repair</keyword>
<dbReference type="EC" id="3.2.2.23" evidence="15"/>
<dbReference type="Proteomes" id="UP000027318">
    <property type="component" value="Unassembled WGS sequence"/>
</dbReference>
<evidence type="ECO:0000259" key="17">
    <source>
        <dbReference type="PROSITE" id="PS51068"/>
    </source>
</evidence>
<dbReference type="GO" id="GO:0006284">
    <property type="term" value="P:base-excision repair"/>
    <property type="evidence" value="ECO:0007669"/>
    <property type="project" value="InterPro"/>
</dbReference>
<evidence type="ECO:0000313" key="19">
    <source>
        <dbReference type="Proteomes" id="UP000027318"/>
    </source>
</evidence>
<organism evidence="18 19">
    <name type="scientific">Nitrincola lacisaponensis</name>
    <dbReference type="NCBI Taxonomy" id="267850"/>
    <lineage>
        <taxon>Bacteria</taxon>
        <taxon>Pseudomonadati</taxon>
        <taxon>Pseudomonadota</taxon>
        <taxon>Gammaproteobacteria</taxon>
        <taxon>Oceanospirillales</taxon>
        <taxon>Oceanospirillaceae</taxon>
        <taxon>Nitrincola</taxon>
    </lineage>
</organism>
<dbReference type="GO" id="GO:0034039">
    <property type="term" value="F:8-oxo-7,8-dihydroguanine DNA N-glycosylase activity"/>
    <property type="evidence" value="ECO:0007669"/>
    <property type="project" value="TreeGrafter"/>
</dbReference>
<dbReference type="InterPro" id="IPR010979">
    <property type="entry name" value="Ribosomal_uS13-like_H2TH"/>
</dbReference>
<dbReference type="Pfam" id="PF06831">
    <property type="entry name" value="H2TH"/>
    <property type="match status" value="1"/>
</dbReference>
<dbReference type="PANTHER" id="PTHR22993:SF9">
    <property type="entry name" value="FORMAMIDOPYRIMIDINE-DNA GLYCOSYLASE"/>
    <property type="match status" value="1"/>
</dbReference>
<comment type="catalytic activity">
    <reaction evidence="1 15">
        <text>Hydrolysis of DNA containing ring-opened 7-methylguanine residues, releasing 2,6-diamino-4-hydroxy-5-(N-methyl)formamidopyrimidine.</text>
        <dbReference type="EC" id="3.2.2.23"/>
    </reaction>
</comment>
<keyword evidence="12 15" id="KW-0511">Multifunctional enzyme</keyword>
<keyword evidence="9 15" id="KW-0238">DNA-binding</keyword>
<dbReference type="SMART" id="SM00898">
    <property type="entry name" value="Fapy_DNA_glyco"/>
    <property type="match status" value="1"/>
</dbReference>
<reference evidence="18 19" key="1">
    <citation type="journal article" date="2005" name="Int. J. Syst. Evol. Microbiol.">
        <title>Nitrincola lacisaponensis gen. nov., sp. nov., a novel alkaliphilic bacterium isolated from an alkaline, saline lake.</title>
        <authorList>
            <person name="Dimitriu P.A."/>
            <person name="Shukla S.K."/>
            <person name="Conradt J."/>
            <person name="Marquez M.C."/>
            <person name="Ventosa A."/>
            <person name="Maglia A."/>
            <person name="Peyton B.M."/>
            <person name="Pinkart H.C."/>
            <person name="Mormile M.R."/>
        </authorList>
    </citation>
    <scope>NUCLEOTIDE SEQUENCE [LARGE SCALE GENOMIC DNA]</scope>
    <source>
        <strain evidence="18 19">4CA</strain>
    </source>
</reference>
<dbReference type="InterPro" id="IPR020629">
    <property type="entry name" value="FPG_Glyclase"/>
</dbReference>
<comment type="catalytic activity">
    <reaction evidence="14 15">
        <text>2'-deoxyribonucleotide-(2'-deoxyribose 5'-phosphate)-2'-deoxyribonucleotide-DNA = a 3'-end 2'-deoxyribonucleotide-(2,3-dehydro-2,3-deoxyribose 5'-phosphate)-DNA + a 5'-end 5'-phospho-2'-deoxyribonucleoside-DNA + H(+)</text>
        <dbReference type="Rhea" id="RHEA:66592"/>
        <dbReference type="Rhea" id="RHEA-COMP:13180"/>
        <dbReference type="Rhea" id="RHEA-COMP:16897"/>
        <dbReference type="Rhea" id="RHEA-COMP:17067"/>
        <dbReference type="ChEBI" id="CHEBI:15378"/>
        <dbReference type="ChEBI" id="CHEBI:136412"/>
        <dbReference type="ChEBI" id="CHEBI:157695"/>
        <dbReference type="ChEBI" id="CHEBI:167181"/>
        <dbReference type="EC" id="4.2.99.18"/>
    </reaction>
</comment>
<dbReference type="SUPFAM" id="SSF81624">
    <property type="entry name" value="N-terminal domain of MutM-like DNA repair proteins"/>
    <property type="match status" value="1"/>
</dbReference>
<dbReference type="FunFam" id="3.20.190.10:FF:000001">
    <property type="entry name" value="Formamidopyrimidine-DNA glycosylase"/>
    <property type="match status" value="1"/>
</dbReference>
<dbReference type="Gene3D" id="3.20.190.10">
    <property type="entry name" value="MutM-like, N-terminal"/>
    <property type="match status" value="1"/>
</dbReference>
<evidence type="ECO:0000256" key="5">
    <source>
        <dbReference type="ARBA" id="ARBA00022763"/>
    </source>
</evidence>
<comment type="similarity">
    <text evidence="2 15">Belongs to the FPG family.</text>
</comment>
<dbReference type="NCBIfam" id="NF002211">
    <property type="entry name" value="PRK01103.1"/>
    <property type="match status" value="1"/>
</dbReference>
<evidence type="ECO:0000256" key="8">
    <source>
        <dbReference type="ARBA" id="ARBA00022833"/>
    </source>
</evidence>
<proteinExistence type="inferred from homology"/>
<evidence type="ECO:0000313" key="18">
    <source>
        <dbReference type="EMBL" id="KDE38872.1"/>
    </source>
</evidence>
<evidence type="ECO:0000256" key="1">
    <source>
        <dbReference type="ARBA" id="ARBA00001668"/>
    </source>
</evidence>
<evidence type="ECO:0000256" key="10">
    <source>
        <dbReference type="ARBA" id="ARBA00023204"/>
    </source>
</evidence>
<dbReference type="InterPro" id="IPR012319">
    <property type="entry name" value="FPG_cat"/>
</dbReference>
<dbReference type="EMBL" id="JMSZ01000034">
    <property type="protein sequence ID" value="KDE38872.1"/>
    <property type="molecule type" value="Genomic_DNA"/>
</dbReference>
<dbReference type="GO" id="GO:0140078">
    <property type="term" value="F:class I DNA-(apurinic or apyrimidinic site) endonuclease activity"/>
    <property type="evidence" value="ECO:0007669"/>
    <property type="project" value="UniProtKB-EC"/>
</dbReference>
<dbReference type="SUPFAM" id="SSF57716">
    <property type="entry name" value="Glucocorticoid receptor-like (DNA-binding domain)"/>
    <property type="match status" value="1"/>
</dbReference>
<dbReference type="Pfam" id="PF01149">
    <property type="entry name" value="Fapy_DNA_glyco"/>
    <property type="match status" value="1"/>
</dbReference>
<dbReference type="PANTHER" id="PTHR22993">
    <property type="entry name" value="FORMAMIDOPYRIMIDINE-DNA GLYCOSYLASE"/>
    <property type="match status" value="1"/>
</dbReference>
<keyword evidence="6 15" id="KW-0863">Zinc-finger</keyword>
<dbReference type="FunFam" id="1.10.8.50:FF:000003">
    <property type="entry name" value="Formamidopyrimidine-DNA glycosylase"/>
    <property type="match status" value="1"/>
</dbReference>
<dbReference type="Pfam" id="PF06827">
    <property type="entry name" value="zf-FPG_IleRS"/>
    <property type="match status" value="1"/>
</dbReference>
<dbReference type="AlphaFoldDB" id="A0A063Y2X4"/>
<evidence type="ECO:0000256" key="11">
    <source>
        <dbReference type="ARBA" id="ARBA00023239"/>
    </source>
</evidence>
<evidence type="ECO:0000256" key="15">
    <source>
        <dbReference type="HAMAP-Rule" id="MF_00103"/>
    </source>
</evidence>
<evidence type="ECO:0000256" key="3">
    <source>
        <dbReference type="ARBA" id="ARBA00011245"/>
    </source>
</evidence>
<evidence type="ECO:0000256" key="4">
    <source>
        <dbReference type="ARBA" id="ARBA00022723"/>
    </source>
</evidence>
<dbReference type="RefSeq" id="WP_036549042.1">
    <property type="nucleotide sequence ID" value="NZ_JBKBNO010000014.1"/>
</dbReference>
<accession>A0A063Y2X4</accession>
<keyword evidence="7 15" id="KW-0378">Hydrolase</keyword>
<feature type="domain" description="FPG-type" evidence="16">
    <location>
        <begin position="236"/>
        <end position="270"/>
    </location>
</feature>
<dbReference type="EC" id="4.2.99.18" evidence="15"/>
<feature type="binding site" evidence="15">
    <location>
        <position position="110"/>
    </location>
    <ligand>
        <name>DNA</name>
        <dbReference type="ChEBI" id="CHEBI:16991"/>
    </ligand>
</feature>
<feature type="active site" description="Proton donor" evidence="15">
    <location>
        <position position="3"/>
    </location>
</feature>
<comment type="subunit">
    <text evidence="3 15">Monomer.</text>
</comment>
<dbReference type="NCBIfam" id="TIGR00577">
    <property type="entry name" value="fpg"/>
    <property type="match status" value="1"/>
</dbReference>
<dbReference type="PROSITE" id="PS51068">
    <property type="entry name" value="FPG_CAT"/>
    <property type="match status" value="1"/>
</dbReference>
<evidence type="ECO:0000256" key="14">
    <source>
        <dbReference type="ARBA" id="ARBA00044632"/>
    </source>
</evidence>
<dbReference type="GO" id="GO:0003684">
    <property type="term" value="F:damaged DNA binding"/>
    <property type="evidence" value="ECO:0007669"/>
    <property type="project" value="InterPro"/>
</dbReference>
<feature type="binding site" evidence="15">
    <location>
        <position position="151"/>
    </location>
    <ligand>
        <name>DNA</name>
        <dbReference type="ChEBI" id="CHEBI:16991"/>
    </ligand>
</feature>
<evidence type="ECO:0000256" key="13">
    <source>
        <dbReference type="ARBA" id="ARBA00023295"/>
    </source>
</evidence>
<keyword evidence="19" id="KW-1185">Reference proteome</keyword>
<dbReference type="InterPro" id="IPR015887">
    <property type="entry name" value="DNA_glyclase_Znf_dom_DNA_BS"/>
</dbReference>
<name>A0A063Y2X4_9GAMM</name>
<dbReference type="PROSITE" id="PS51066">
    <property type="entry name" value="ZF_FPG_2"/>
    <property type="match status" value="1"/>
</dbReference>
<dbReference type="InterPro" id="IPR000214">
    <property type="entry name" value="Znf_DNA_glyclase/AP_lyase"/>
</dbReference>
<evidence type="ECO:0000256" key="9">
    <source>
        <dbReference type="ARBA" id="ARBA00023125"/>
    </source>
</evidence>
<keyword evidence="8 15" id="KW-0862">Zinc</keyword>
<keyword evidence="13 15" id="KW-0326">Glycosidase</keyword>
<keyword evidence="11 15" id="KW-0456">Lyase</keyword>
<comment type="cofactor">
    <cofactor evidence="15">
        <name>Zn(2+)</name>
        <dbReference type="ChEBI" id="CHEBI:29105"/>
    </cofactor>
    <text evidence="15">Binds 1 zinc ion per subunit.</text>
</comment>
<keyword evidence="5 15" id="KW-0227">DNA damage</keyword>
<evidence type="ECO:0000259" key="16">
    <source>
        <dbReference type="PROSITE" id="PS51066"/>
    </source>
</evidence>
<evidence type="ECO:0000256" key="6">
    <source>
        <dbReference type="ARBA" id="ARBA00022771"/>
    </source>
</evidence>
<evidence type="ECO:0000256" key="7">
    <source>
        <dbReference type="ARBA" id="ARBA00022801"/>
    </source>
</evidence>
<feature type="domain" description="Formamidopyrimidine-DNA glycosylase catalytic" evidence="17">
    <location>
        <begin position="2"/>
        <end position="113"/>
    </location>
</feature>
<dbReference type="InterPro" id="IPR035937">
    <property type="entry name" value="FPG_N"/>
</dbReference>
<feature type="active site" description="Proton donor; for delta-elimination activity" evidence="15">
    <location>
        <position position="260"/>
    </location>
</feature>
<feature type="binding site" evidence="15">
    <location>
        <position position="91"/>
    </location>
    <ligand>
        <name>DNA</name>
        <dbReference type="ChEBI" id="CHEBI:16991"/>
    </ligand>
</feature>
<dbReference type="PATRIC" id="fig|267850.7.peg.2612"/>
<dbReference type="CDD" id="cd08966">
    <property type="entry name" value="EcFpg-like_N"/>
    <property type="match status" value="1"/>
</dbReference>
<dbReference type="Gene3D" id="1.10.8.50">
    <property type="match status" value="1"/>
</dbReference>